<name>A0A223HXF1_THETR</name>
<dbReference type="InterPro" id="IPR029101">
    <property type="entry name" value="Sigma_reg_N"/>
</dbReference>
<proteinExistence type="predicted"/>
<dbReference type="InterPro" id="IPR025672">
    <property type="entry name" value="Sigma_reg_C_dom"/>
</dbReference>
<evidence type="ECO:0000313" key="5">
    <source>
        <dbReference type="Proteomes" id="UP000214975"/>
    </source>
</evidence>
<keyword evidence="1" id="KW-0812">Transmembrane</keyword>
<reference evidence="4 5" key="1">
    <citation type="submission" date="2016-08" db="EMBL/GenBank/DDBJ databases">
        <title>A novel genetic cassette of butanologenic Thermoanaerobacterium thermosaccharolyticum that directly convert cellulose to butanol.</title>
        <authorList>
            <person name="Li T."/>
            <person name="He J."/>
        </authorList>
    </citation>
    <scope>NUCLEOTIDE SEQUENCE [LARGE SCALE GENOMIC DNA]</scope>
    <source>
        <strain evidence="4 5">TG57</strain>
    </source>
</reference>
<feature type="transmembrane region" description="Helical" evidence="1">
    <location>
        <begin position="42"/>
        <end position="65"/>
    </location>
</feature>
<dbReference type="Pfam" id="PF13800">
    <property type="entry name" value="Sigma_reg_N"/>
    <property type="match status" value="1"/>
</dbReference>
<dbReference type="Pfam" id="PF13791">
    <property type="entry name" value="Sigma_reg_C"/>
    <property type="match status" value="1"/>
</dbReference>
<dbReference type="AlphaFoldDB" id="A0A223HXF1"/>
<evidence type="ECO:0000313" key="4">
    <source>
        <dbReference type="EMBL" id="AST57148.1"/>
    </source>
</evidence>
<dbReference type="RefSeq" id="WP_094397079.1">
    <property type="nucleotide sequence ID" value="NZ_CP016893.1"/>
</dbReference>
<dbReference type="Proteomes" id="UP000214975">
    <property type="component" value="Chromosome"/>
</dbReference>
<keyword evidence="1" id="KW-1133">Transmembrane helix</keyword>
<gene>
    <name evidence="4" type="ORF">Thert_01038</name>
</gene>
<keyword evidence="1" id="KW-0472">Membrane</keyword>
<feature type="domain" description="Sigma factor regulator N-terminal" evidence="3">
    <location>
        <begin position="32"/>
        <end position="118"/>
    </location>
</feature>
<dbReference type="EMBL" id="CP016893">
    <property type="protein sequence ID" value="AST57148.1"/>
    <property type="molecule type" value="Genomic_DNA"/>
</dbReference>
<evidence type="ECO:0000256" key="1">
    <source>
        <dbReference type="SAM" id="Phobius"/>
    </source>
</evidence>
<protein>
    <recommendedName>
        <fullName evidence="6">Sigma factor regulator</fullName>
    </recommendedName>
</protein>
<accession>A0A223HXF1</accession>
<sequence length="368" mass="41896">MADEKNINVNDNNDEKELDEIFESAKKDKFDKAVKKVKWRSILRTIVISLIVIVIVSISTIFIGIKVTQSERSDISFALSVFNDLTAPDMYIGKSIRYEGIFGGKTVYSTYKIIEGKVVYTGQQEYSYGLFNTVDVQGIESPGIVWGESFDEDSLKKPIYNELGQREMIFFYPYVKYKTYKSDLNLLEDIGNDKYIEMALSFDKAYSIDEVNKMMPKNVTLTWYWVDDLNSKEKEAHKPHKNKQKLPDGKTIDVDNPADVCSEKAAYGIKVYDSCGDKLKNPEELFIAVIENNINEIEKLKTDNHKVDGIKSKVKRIYDNLKDKNGKIKKENLKIQGVVVTGTAETLKSLRGLPFIKASSLGVVTDKY</sequence>
<organism evidence="4 5">
    <name type="scientific">Thermoanaerobacterium thermosaccharolyticum</name>
    <name type="common">Clostridium thermosaccharolyticum</name>
    <dbReference type="NCBI Taxonomy" id="1517"/>
    <lineage>
        <taxon>Bacteria</taxon>
        <taxon>Bacillati</taxon>
        <taxon>Bacillota</taxon>
        <taxon>Clostridia</taxon>
        <taxon>Thermoanaerobacterales</taxon>
        <taxon>Thermoanaerobacteraceae</taxon>
        <taxon>Thermoanaerobacterium</taxon>
    </lineage>
</organism>
<evidence type="ECO:0000259" key="2">
    <source>
        <dbReference type="Pfam" id="PF13791"/>
    </source>
</evidence>
<evidence type="ECO:0008006" key="6">
    <source>
        <dbReference type="Google" id="ProtNLM"/>
    </source>
</evidence>
<evidence type="ECO:0000259" key="3">
    <source>
        <dbReference type="Pfam" id="PF13800"/>
    </source>
</evidence>
<feature type="domain" description="Sigma factor regulator C-terminal" evidence="2">
    <location>
        <begin position="187"/>
        <end position="363"/>
    </location>
</feature>